<dbReference type="EMBL" id="QOVG01000005">
    <property type="protein sequence ID" value="NDK39027.1"/>
    <property type="molecule type" value="Genomic_DNA"/>
</dbReference>
<dbReference type="Proteomes" id="UP001429354">
    <property type="component" value="Unassembled WGS sequence"/>
</dbReference>
<dbReference type="Pfam" id="PF20410">
    <property type="entry name" value="X-Tfes_XVIPCD"/>
    <property type="match status" value="1"/>
</dbReference>
<organism evidence="4 5">
    <name type="scientific">Pseudoxanthomonas gei</name>
    <dbReference type="NCBI Taxonomy" id="1383030"/>
    <lineage>
        <taxon>Bacteria</taxon>
        <taxon>Pseudomonadati</taxon>
        <taxon>Pseudomonadota</taxon>
        <taxon>Gammaproteobacteria</taxon>
        <taxon>Lysobacterales</taxon>
        <taxon>Lysobacteraceae</taxon>
        <taxon>Pseudoxanthomonas</taxon>
    </lineage>
</organism>
<evidence type="ECO:0000313" key="5">
    <source>
        <dbReference type="Proteomes" id="UP001429354"/>
    </source>
</evidence>
<sequence length="281" mass="30914">MEVDTRYYQHYENYVADLVSGRLSIDPDRRTAGIEARPVVDDGVIRIGESAGIVRTVQQRLNEEGFRGADNRPLQVDGVYRLSMQAAVINYQQARGLPQTGDIDPVTLQEIAPRIYPPAVNDAHRPNGNDPPLPPYMDRYGSVPSADPGSRTVDDPLVPQAERAVRQLEQSLGRPYTDQSACMAASVACVARANGLSRIDHVLLSEARGGMGQGESLFVLQGNPGDPAHHRVMTRTQEAISTPVEQSMVQLQVLNEAQRREPLPQTMDGPVREPGPQMRMM</sequence>
<feature type="domain" description="X-Tfes XVIPCD" evidence="3">
    <location>
        <begin position="154"/>
        <end position="252"/>
    </location>
</feature>
<gene>
    <name evidence="4" type="ORF">DT603_09260</name>
</gene>
<name>A0ABX0ABY1_9GAMM</name>
<accession>A0ABX0ABY1</accession>
<dbReference type="Pfam" id="PF01471">
    <property type="entry name" value="PG_binding_1"/>
    <property type="match status" value="1"/>
</dbReference>
<evidence type="ECO:0000256" key="1">
    <source>
        <dbReference type="SAM" id="MobiDB-lite"/>
    </source>
</evidence>
<dbReference type="Gene3D" id="1.10.101.10">
    <property type="entry name" value="PGBD-like superfamily/PGBD"/>
    <property type="match status" value="1"/>
</dbReference>
<keyword evidence="5" id="KW-1185">Reference proteome</keyword>
<comment type="caution">
    <text evidence="4">The sequence shown here is derived from an EMBL/GenBank/DDBJ whole genome shotgun (WGS) entry which is preliminary data.</text>
</comment>
<feature type="domain" description="Peptidoglycan binding-like" evidence="2">
    <location>
        <begin position="54"/>
        <end position="109"/>
    </location>
</feature>
<evidence type="ECO:0000259" key="2">
    <source>
        <dbReference type="Pfam" id="PF01471"/>
    </source>
</evidence>
<proteinExistence type="predicted"/>
<evidence type="ECO:0000259" key="3">
    <source>
        <dbReference type="Pfam" id="PF20410"/>
    </source>
</evidence>
<dbReference type="InterPro" id="IPR036366">
    <property type="entry name" value="PGBDSf"/>
</dbReference>
<dbReference type="InterPro" id="IPR002477">
    <property type="entry name" value="Peptidoglycan-bd-like"/>
</dbReference>
<evidence type="ECO:0000313" key="4">
    <source>
        <dbReference type="EMBL" id="NDK39027.1"/>
    </source>
</evidence>
<reference evidence="4 5" key="1">
    <citation type="submission" date="2018-07" db="EMBL/GenBank/DDBJ databases">
        <title>Whole genome Sequencing of Pseudoxanthomonas gei KCTC 32298 (T).</title>
        <authorList>
            <person name="Kumar S."/>
            <person name="Bansal K."/>
            <person name="Kaur A."/>
            <person name="Patil P."/>
            <person name="Sharma S."/>
            <person name="Patil P.B."/>
        </authorList>
    </citation>
    <scope>NUCLEOTIDE SEQUENCE [LARGE SCALE GENOMIC DNA]</scope>
    <source>
        <strain evidence="4 5">KCTC 32298</strain>
    </source>
</reference>
<dbReference type="InterPro" id="IPR046519">
    <property type="entry name" value="X-Tfes_XVIPCD"/>
</dbReference>
<feature type="region of interest" description="Disordered" evidence="1">
    <location>
        <begin position="259"/>
        <end position="281"/>
    </location>
</feature>
<dbReference type="InterPro" id="IPR036365">
    <property type="entry name" value="PGBD-like_sf"/>
</dbReference>
<protein>
    <submittedName>
        <fullName evidence="4">Peptidoglycan-binding protein</fullName>
    </submittedName>
</protein>
<dbReference type="SUPFAM" id="SSF47090">
    <property type="entry name" value="PGBD-like"/>
    <property type="match status" value="1"/>
</dbReference>